<proteinExistence type="predicted"/>
<dbReference type="AlphaFoldDB" id="A0AAD5QUH4"/>
<evidence type="ECO:0000313" key="2">
    <source>
        <dbReference type="Proteomes" id="UP001196413"/>
    </source>
</evidence>
<protein>
    <submittedName>
        <fullName evidence="1">Uncharacterized protein</fullName>
    </submittedName>
</protein>
<organism evidence="1 2">
    <name type="scientific">Parelaphostrongylus tenuis</name>
    <name type="common">Meningeal worm</name>
    <dbReference type="NCBI Taxonomy" id="148309"/>
    <lineage>
        <taxon>Eukaryota</taxon>
        <taxon>Metazoa</taxon>
        <taxon>Ecdysozoa</taxon>
        <taxon>Nematoda</taxon>
        <taxon>Chromadorea</taxon>
        <taxon>Rhabditida</taxon>
        <taxon>Rhabditina</taxon>
        <taxon>Rhabditomorpha</taxon>
        <taxon>Strongyloidea</taxon>
        <taxon>Metastrongylidae</taxon>
        <taxon>Parelaphostrongylus</taxon>
    </lineage>
</organism>
<name>A0AAD5QUH4_PARTN</name>
<keyword evidence="2" id="KW-1185">Reference proteome</keyword>
<gene>
    <name evidence="1" type="ORF">KIN20_021395</name>
</gene>
<dbReference type="EMBL" id="JAHQIW010004332">
    <property type="protein sequence ID" value="KAJ1361989.1"/>
    <property type="molecule type" value="Genomic_DNA"/>
</dbReference>
<sequence length="90" mass="10716">MLRTIKIKLLQLTQLRRRIKKIFLSEVMWILFVETPRDIHQHNTTLHAKICKLNLMKSSRKSPQDSLIDVLEQRIGLQKQYSTVERCSLD</sequence>
<evidence type="ECO:0000313" key="1">
    <source>
        <dbReference type="EMBL" id="KAJ1361989.1"/>
    </source>
</evidence>
<reference evidence="1" key="1">
    <citation type="submission" date="2021-06" db="EMBL/GenBank/DDBJ databases">
        <title>Parelaphostrongylus tenuis whole genome reference sequence.</title>
        <authorList>
            <person name="Garwood T.J."/>
            <person name="Larsen P.A."/>
            <person name="Fountain-Jones N.M."/>
            <person name="Garbe J.R."/>
            <person name="Macchietto M.G."/>
            <person name="Kania S.A."/>
            <person name="Gerhold R.W."/>
            <person name="Richards J.E."/>
            <person name="Wolf T.M."/>
        </authorList>
    </citation>
    <scope>NUCLEOTIDE SEQUENCE</scope>
    <source>
        <strain evidence="1">MNPRO001-30</strain>
        <tissue evidence="1">Meninges</tissue>
    </source>
</reference>
<comment type="caution">
    <text evidence="1">The sequence shown here is derived from an EMBL/GenBank/DDBJ whole genome shotgun (WGS) entry which is preliminary data.</text>
</comment>
<accession>A0AAD5QUH4</accession>
<dbReference type="Proteomes" id="UP001196413">
    <property type="component" value="Unassembled WGS sequence"/>
</dbReference>